<feature type="transmembrane region" description="Helical" evidence="7">
    <location>
        <begin position="80"/>
        <end position="103"/>
    </location>
</feature>
<name>A0A6B8MCB8_9HYPH</name>
<dbReference type="AlphaFoldDB" id="A0A6B8MCB8"/>
<feature type="transmembrane region" description="Helical" evidence="7">
    <location>
        <begin position="211"/>
        <end position="232"/>
    </location>
</feature>
<feature type="transmembrane region" description="Helical" evidence="7">
    <location>
        <begin position="49"/>
        <end position="68"/>
    </location>
</feature>
<feature type="transmembrane region" description="Helical" evidence="7">
    <location>
        <begin position="184"/>
        <end position="204"/>
    </location>
</feature>
<evidence type="ECO:0000256" key="1">
    <source>
        <dbReference type="ARBA" id="ARBA00004141"/>
    </source>
</evidence>
<dbReference type="RefSeq" id="WP_026016038.1">
    <property type="nucleotide sequence ID" value="NZ_CP044331.1"/>
</dbReference>
<dbReference type="PANTHER" id="PTHR48086">
    <property type="entry name" value="SODIUM/PROLINE SYMPORTER-RELATED"/>
    <property type="match status" value="1"/>
</dbReference>
<evidence type="ECO:0000256" key="2">
    <source>
        <dbReference type="ARBA" id="ARBA00006434"/>
    </source>
</evidence>
<dbReference type="InterPro" id="IPR038377">
    <property type="entry name" value="Na/Glc_symporter_sf"/>
</dbReference>
<evidence type="ECO:0000313" key="9">
    <source>
        <dbReference type="Proteomes" id="UP000422569"/>
    </source>
</evidence>
<feature type="transmembrane region" description="Helical" evidence="7">
    <location>
        <begin position="154"/>
        <end position="178"/>
    </location>
</feature>
<evidence type="ECO:0000256" key="3">
    <source>
        <dbReference type="ARBA" id="ARBA00022448"/>
    </source>
</evidence>
<feature type="transmembrane region" description="Helical" evidence="7">
    <location>
        <begin position="459"/>
        <end position="480"/>
    </location>
</feature>
<feature type="transmembrane region" description="Helical" evidence="7">
    <location>
        <begin position="109"/>
        <end position="133"/>
    </location>
</feature>
<dbReference type="InterPro" id="IPR050277">
    <property type="entry name" value="Sodium:Solute_Symporter"/>
</dbReference>
<dbReference type="KEGG" id="mpar:F7D14_19380"/>
<keyword evidence="9" id="KW-1185">Reference proteome</keyword>
<keyword evidence="4 7" id="KW-0812">Transmembrane</keyword>
<keyword evidence="5 7" id="KW-1133">Transmembrane helix</keyword>
<sequence>MRERSGEAFLYDRAILDSRIAFVTASFLLAYGFTALLDRVGAPERFVAAAPPWFTLLALAAIGFLLHSMRVSFYYAGARAVPAAYSGFANAAVAVALLLPFATRLAGRSWGLGVVFGAFLGLAGAALFLGPLLRKSGAYSLSSLLAARFPGAAPRFGLIAAVALSSGLLAVAGSQIAVDGLVDLTGAGPVFAAFAVAAAGLVIAGPGGLGAAIWAAAAAAGVALLGLGWPILALSFQGELPIGLLGGPGWREASSLLSGWRLMPSPMGLEVELAATLAMAMGVGALAPVLAPAVTTDNVGAARASGVAAFGWSVIFALFLAAAIAASALSLAASVSGQTAERLPEQIYAASGRGLVAICDARARTPSQAQRACAAQKIGPGAPLRATDVRPLDGLYLLGALPGATDLGAAASGLLASAIVAFGLALAAMGLQACGAAVGNDALYRMRGEIDLTSRRLAITRLALVVVATASYVASVTQIVTPGGLIALALAISAACVAPAVALLFWERAGDREALAALLGGAAGLIGALILAGPARKIEVYGLSALAGATLGLAAGVMSALASPKAKPEAQSFVRRLLHGDGEIIAPDKGA</sequence>
<evidence type="ECO:0000256" key="5">
    <source>
        <dbReference type="ARBA" id="ARBA00022989"/>
    </source>
</evidence>
<feature type="transmembrane region" description="Helical" evidence="7">
    <location>
        <begin position="515"/>
        <end position="535"/>
    </location>
</feature>
<dbReference type="PANTHER" id="PTHR48086:SF5">
    <property type="entry name" value="NA(+):SOLUTE SYMPORTER (SSF FAMILY)"/>
    <property type="match status" value="1"/>
</dbReference>
<evidence type="ECO:0000313" key="8">
    <source>
        <dbReference type="EMBL" id="QGM99432.1"/>
    </source>
</evidence>
<keyword evidence="6 7" id="KW-0472">Membrane</keyword>
<dbReference type="Gene3D" id="1.20.1730.10">
    <property type="entry name" value="Sodium/glucose cotransporter"/>
    <property type="match status" value="1"/>
</dbReference>
<feature type="transmembrane region" description="Helical" evidence="7">
    <location>
        <begin position="414"/>
        <end position="438"/>
    </location>
</feature>
<dbReference type="Proteomes" id="UP000422569">
    <property type="component" value="Chromosome"/>
</dbReference>
<accession>A0A6B8MCB8</accession>
<feature type="transmembrane region" description="Helical" evidence="7">
    <location>
        <begin position="541"/>
        <end position="562"/>
    </location>
</feature>
<dbReference type="GO" id="GO:0022857">
    <property type="term" value="F:transmembrane transporter activity"/>
    <property type="evidence" value="ECO:0007669"/>
    <property type="project" value="InterPro"/>
</dbReference>
<dbReference type="InterPro" id="IPR001734">
    <property type="entry name" value="Na/solute_symporter"/>
</dbReference>
<reference evidence="8 9" key="1">
    <citation type="submission" date="2019-09" db="EMBL/GenBank/DDBJ databases">
        <title>Isolation and complete genome sequencing of Methylocystis species.</title>
        <authorList>
            <person name="Rumah B.L."/>
            <person name="Stead C.E."/>
            <person name="Stevens B.C."/>
            <person name="Minton N.P."/>
            <person name="Grosse-Honebrink A."/>
            <person name="Zhang Y."/>
        </authorList>
    </citation>
    <scope>NUCLEOTIDE SEQUENCE [LARGE SCALE GENOMIC DNA]</scope>
    <source>
        <strain evidence="8 9">BRCS2</strain>
    </source>
</reference>
<feature type="transmembrane region" description="Helical" evidence="7">
    <location>
        <begin position="273"/>
        <end position="295"/>
    </location>
</feature>
<organism evidence="8 9">
    <name type="scientific">Methylocystis parvus</name>
    <dbReference type="NCBI Taxonomy" id="134"/>
    <lineage>
        <taxon>Bacteria</taxon>
        <taxon>Pseudomonadati</taxon>
        <taxon>Pseudomonadota</taxon>
        <taxon>Alphaproteobacteria</taxon>
        <taxon>Hyphomicrobiales</taxon>
        <taxon>Methylocystaceae</taxon>
        <taxon>Methylocystis</taxon>
    </lineage>
</organism>
<dbReference type="GO" id="GO:0005886">
    <property type="term" value="C:plasma membrane"/>
    <property type="evidence" value="ECO:0007669"/>
    <property type="project" value="TreeGrafter"/>
</dbReference>
<feature type="transmembrane region" description="Helical" evidence="7">
    <location>
        <begin position="20"/>
        <end position="37"/>
    </location>
</feature>
<evidence type="ECO:0000256" key="7">
    <source>
        <dbReference type="SAM" id="Phobius"/>
    </source>
</evidence>
<comment type="subcellular location">
    <subcellularLocation>
        <location evidence="1">Membrane</location>
        <topology evidence="1">Multi-pass membrane protein</topology>
    </subcellularLocation>
</comment>
<evidence type="ECO:0000256" key="6">
    <source>
        <dbReference type="ARBA" id="ARBA00023136"/>
    </source>
</evidence>
<gene>
    <name evidence="8" type="ORF">F7D14_19380</name>
</gene>
<proteinExistence type="inferred from homology"/>
<protein>
    <submittedName>
        <fullName evidence="8">Sodium:solute symporter</fullName>
    </submittedName>
</protein>
<feature type="transmembrane region" description="Helical" evidence="7">
    <location>
        <begin position="486"/>
        <end position="506"/>
    </location>
</feature>
<comment type="similarity">
    <text evidence="2">Belongs to the sodium:solute symporter (SSF) (TC 2.A.21) family.</text>
</comment>
<feature type="transmembrane region" description="Helical" evidence="7">
    <location>
        <begin position="307"/>
        <end position="333"/>
    </location>
</feature>
<dbReference type="EMBL" id="CP044331">
    <property type="protein sequence ID" value="QGM99432.1"/>
    <property type="molecule type" value="Genomic_DNA"/>
</dbReference>
<keyword evidence="3" id="KW-0813">Transport</keyword>
<dbReference type="PROSITE" id="PS50283">
    <property type="entry name" value="NA_SOLUT_SYMP_3"/>
    <property type="match status" value="1"/>
</dbReference>
<evidence type="ECO:0000256" key="4">
    <source>
        <dbReference type="ARBA" id="ARBA00022692"/>
    </source>
</evidence>